<feature type="domain" description="L,D-TPase catalytic" evidence="8">
    <location>
        <begin position="286"/>
        <end position="408"/>
    </location>
</feature>
<dbReference type="InterPro" id="IPR050979">
    <property type="entry name" value="LD-transpeptidase"/>
</dbReference>
<keyword evidence="5" id="KW-0012">Acyltransferase</keyword>
<dbReference type="CDD" id="cd13432">
    <property type="entry name" value="LDT_IgD_like_2"/>
    <property type="match status" value="1"/>
</dbReference>
<dbReference type="CDD" id="cd16913">
    <property type="entry name" value="YkuD_like"/>
    <property type="match status" value="1"/>
</dbReference>
<dbReference type="InterPro" id="IPR038063">
    <property type="entry name" value="Transpep_catalytic_dom"/>
</dbReference>
<dbReference type="Gene3D" id="2.60.40.3780">
    <property type="match status" value="1"/>
</dbReference>
<evidence type="ECO:0000256" key="4">
    <source>
        <dbReference type="ARBA" id="ARBA00022984"/>
    </source>
</evidence>
<evidence type="ECO:0000256" key="7">
    <source>
        <dbReference type="PROSITE-ProRule" id="PRU01373"/>
    </source>
</evidence>
<comment type="pathway">
    <text evidence="1 7">Cell wall biogenesis; peptidoglycan biosynthesis.</text>
</comment>
<dbReference type="InterPro" id="IPR005490">
    <property type="entry name" value="LD_TPept_cat_dom"/>
</dbReference>
<keyword evidence="10" id="KW-1185">Reference proteome</keyword>
<dbReference type="EMBL" id="BAAARY010000009">
    <property type="protein sequence ID" value="GAA2523398.1"/>
    <property type="molecule type" value="Genomic_DNA"/>
</dbReference>
<accession>A0ABN3NKV8</accession>
<dbReference type="PANTHER" id="PTHR30582">
    <property type="entry name" value="L,D-TRANSPEPTIDASE"/>
    <property type="match status" value="1"/>
</dbReference>
<evidence type="ECO:0000256" key="5">
    <source>
        <dbReference type="ARBA" id="ARBA00023315"/>
    </source>
</evidence>
<dbReference type="Proteomes" id="UP001499978">
    <property type="component" value="Unassembled WGS sequence"/>
</dbReference>
<evidence type="ECO:0000313" key="10">
    <source>
        <dbReference type="Proteomes" id="UP001499978"/>
    </source>
</evidence>
<dbReference type="InterPro" id="IPR041280">
    <property type="entry name" value="Big_10"/>
</dbReference>
<comment type="caution">
    <text evidence="9">The sequence shown here is derived from an EMBL/GenBank/DDBJ whole genome shotgun (WGS) entry which is preliminary data.</text>
</comment>
<evidence type="ECO:0000313" key="9">
    <source>
        <dbReference type="EMBL" id="GAA2523398.1"/>
    </source>
</evidence>
<feature type="active site" description="Nucleophile" evidence="7">
    <location>
        <position position="384"/>
    </location>
</feature>
<keyword evidence="4 7" id="KW-0573">Peptidoglycan synthesis</keyword>
<dbReference type="SUPFAM" id="SSF141523">
    <property type="entry name" value="L,D-transpeptidase catalytic domain-like"/>
    <property type="match status" value="1"/>
</dbReference>
<keyword evidence="2" id="KW-0808">Transferase</keyword>
<proteinExistence type="predicted"/>
<dbReference type="Gene3D" id="2.40.440.10">
    <property type="entry name" value="L,D-transpeptidase catalytic domain-like"/>
    <property type="match status" value="1"/>
</dbReference>
<protein>
    <submittedName>
        <fullName evidence="9">Ig-like domain-containing protein</fullName>
    </submittedName>
</protein>
<organism evidence="9 10">
    <name type="scientific">Pilimelia columellifera subsp. columellifera</name>
    <dbReference type="NCBI Taxonomy" id="706583"/>
    <lineage>
        <taxon>Bacteria</taxon>
        <taxon>Bacillati</taxon>
        <taxon>Actinomycetota</taxon>
        <taxon>Actinomycetes</taxon>
        <taxon>Micromonosporales</taxon>
        <taxon>Micromonosporaceae</taxon>
        <taxon>Pilimelia</taxon>
    </lineage>
</organism>
<dbReference type="PROSITE" id="PS52029">
    <property type="entry name" value="LD_TPASE"/>
    <property type="match status" value="1"/>
</dbReference>
<evidence type="ECO:0000256" key="2">
    <source>
        <dbReference type="ARBA" id="ARBA00022679"/>
    </source>
</evidence>
<reference evidence="9 10" key="1">
    <citation type="journal article" date="2019" name="Int. J. Syst. Evol. Microbiol.">
        <title>The Global Catalogue of Microorganisms (GCM) 10K type strain sequencing project: providing services to taxonomists for standard genome sequencing and annotation.</title>
        <authorList>
            <consortium name="The Broad Institute Genomics Platform"/>
            <consortium name="The Broad Institute Genome Sequencing Center for Infectious Disease"/>
            <person name="Wu L."/>
            <person name="Ma J."/>
        </authorList>
    </citation>
    <scope>NUCLEOTIDE SEQUENCE [LARGE SCALE GENOMIC DNA]</scope>
    <source>
        <strain evidence="9 10">JCM 3367</strain>
    </source>
</reference>
<keyword evidence="3 7" id="KW-0133">Cell shape</keyword>
<feature type="active site" description="Proton donor/acceptor" evidence="7">
    <location>
        <position position="366"/>
    </location>
</feature>
<keyword evidence="6 7" id="KW-0961">Cell wall biogenesis/degradation</keyword>
<gene>
    <name evidence="9" type="ORF">GCM10010201_22120</name>
</gene>
<dbReference type="Gene3D" id="2.60.40.3710">
    <property type="match status" value="1"/>
</dbReference>
<dbReference type="Pfam" id="PF17964">
    <property type="entry name" value="Big_10"/>
    <property type="match status" value="1"/>
</dbReference>
<name>A0ABN3NKV8_9ACTN</name>
<evidence type="ECO:0000256" key="1">
    <source>
        <dbReference type="ARBA" id="ARBA00004752"/>
    </source>
</evidence>
<dbReference type="PANTHER" id="PTHR30582:SF2">
    <property type="entry name" value="L,D-TRANSPEPTIDASE YCIB-RELATED"/>
    <property type="match status" value="1"/>
</dbReference>
<evidence type="ECO:0000256" key="6">
    <source>
        <dbReference type="ARBA" id="ARBA00023316"/>
    </source>
</evidence>
<evidence type="ECO:0000256" key="3">
    <source>
        <dbReference type="ARBA" id="ARBA00022960"/>
    </source>
</evidence>
<sequence length="440" mass="46456">MGVGLISEGTMRARFNNTGSAAGNDIAGHAPIGDARPASSHARLRRGLLAAGLIGILALSAACSGDEGPARWTNGGAGAGEDAAGPRLGAAVTSPAANATGVAPSPVLTFTTQEAASTELAVVDADGRPVAGTLEADEGRWKPRDPLRWGVTYTATVTVTGADGKTATTASSFTTMERPDKLVNVSSFLGDGQTVGVGMPVMVNFGREVPPKLRDDVQRRMAVVSTPRQVGAWHWVDGDTVHYRPKTFWRAGSKVSVRIAARGIPMGDGWFGGADLSVNFNIGPSLIMTVDNKAKSMVVRRDGAVVRTIPVSLGKPKTPSSSGTMLVMERLRKTVFDTVEELGPEEGYRTKIEYAQRLTWGGEFIHSAPWSVASQGRANVSHGCVNMSPENAEWLFKQTKLGDVVTVKGTEVSLRQGNGWTDWNLSWDQYVKGSALPVSG</sequence>
<evidence type="ECO:0000259" key="8">
    <source>
        <dbReference type="PROSITE" id="PS52029"/>
    </source>
</evidence>
<dbReference type="Pfam" id="PF03734">
    <property type="entry name" value="YkuD"/>
    <property type="match status" value="1"/>
</dbReference>